<dbReference type="GO" id="GO:0005975">
    <property type="term" value="P:carbohydrate metabolic process"/>
    <property type="evidence" value="ECO:0007669"/>
    <property type="project" value="InterPro"/>
</dbReference>
<comment type="catalytic activity">
    <reaction evidence="1">
        <text>alpha-D-glucose 6-phosphate = beta-D-glucose 6-phosphate</text>
        <dbReference type="Rhea" id="RHEA:16249"/>
        <dbReference type="ChEBI" id="CHEBI:58225"/>
        <dbReference type="ChEBI" id="CHEBI:58247"/>
        <dbReference type="EC" id="5.1.3.15"/>
    </reaction>
</comment>
<comment type="similarity">
    <text evidence="2">Belongs to the glucose-6-phosphate 1-epimerase family.</text>
</comment>
<dbReference type="Gene3D" id="2.70.98.10">
    <property type="match status" value="1"/>
</dbReference>
<dbReference type="GO" id="GO:0003723">
    <property type="term" value="F:RNA binding"/>
    <property type="evidence" value="ECO:0007669"/>
    <property type="project" value="InterPro"/>
</dbReference>
<sequence length="516" mass="58130">MPLRAQEEKDKVILHGPADASVTVHLHGCTITSWIADERERLFLSEDAVLDGSKSIRGGIPLVFPIFGTVQGNPLPQHGFARSSTWKWCGVDKGTNDARFDLTNDQVPEDFSRLWQKKFHLTCHITLGAKELTTRLVIRNTDTTRFEFQTLFHTYFSVTDIAKVAVLGLKDFEFTDKVVKGAKSKETRERITIDQEVDRVYESVNTSRLYLEGPGIEIYRANLPDVVLWNPWKENKILRPNEYKEMMCVEYFAGCSYISSHTTNRHPSLARYLEKGLALRNQAMHKAIDKKEREDLLALQTSARSHSQMRLRNGLLQSAFGDTDLRLFWPDNINNNALVTTSQTVTARKPVYPPAFPSIRLKSYSPDLSPSHILVSESMVIAGRVAAMYSKSRKLPVPYRGQISMFDHIREHYHPSAQDSAVATVQTALASRDPTSGLISPIEYEAATSYMPPANISTSPLSQFSMGIPDGYVKVTSPLRRYLDLLAHIQIKSVLLGGRNSFYPTIPSKDVETIIV</sequence>
<feature type="domain" description="RNB" evidence="5">
    <location>
        <begin position="99"/>
        <end position="497"/>
    </location>
</feature>
<dbReference type="SMART" id="SM00955">
    <property type="entry name" value="RNB"/>
    <property type="match status" value="1"/>
</dbReference>
<evidence type="ECO:0000313" key="7">
    <source>
        <dbReference type="Proteomes" id="UP000317494"/>
    </source>
</evidence>
<dbReference type="STRING" id="286115.A0A507CNE7"/>
<proteinExistence type="inferred from homology"/>
<name>A0A507CNE7_9FUNG</name>
<dbReference type="EMBL" id="QEAN01000304">
    <property type="protein sequence ID" value="TPX40655.1"/>
    <property type="molecule type" value="Genomic_DNA"/>
</dbReference>
<keyword evidence="7" id="KW-1185">Reference proteome</keyword>
<dbReference type="PANTHER" id="PTHR11122:SF13">
    <property type="entry name" value="GLUCOSE-6-PHOSPHATE 1-EPIMERASE"/>
    <property type="match status" value="1"/>
</dbReference>
<dbReference type="InterPro" id="IPR025532">
    <property type="entry name" value="G6P_1-epimerase"/>
</dbReference>
<dbReference type="PANTHER" id="PTHR11122">
    <property type="entry name" value="APOSPORY-ASSOCIATED PROTEIN C-RELATED"/>
    <property type="match status" value="1"/>
</dbReference>
<dbReference type="GO" id="GO:0005737">
    <property type="term" value="C:cytoplasm"/>
    <property type="evidence" value="ECO:0007669"/>
    <property type="project" value="TreeGrafter"/>
</dbReference>
<protein>
    <recommendedName>
        <fullName evidence="3">glucose-6-phosphate 1-epimerase</fullName>
        <ecNumber evidence="3">5.1.3.15</ecNumber>
    </recommendedName>
</protein>
<comment type="caution">
    <text evidence="6">The sequence shown here is derived from an EMBL/GenBank/DDBJ whole genome shotgun (WGS) entry which is preliminary data.</text>
</comment>
<evidence type="ECO:0000256" key="3">
    <source>
        <dbReference type="ARBA" id="ARBA00012083"/>
    </source>
</evidence>
<dbReference type="Proteomes" id="UP000317494">
    <property type="component" value="Unassembled WGS sequence"/>
</dbReference>
<dbReference type="InterPro" id="IPR011013">
    <property type="entry name" value="Gal_mutarotase_sf_dom"/>
</dbReference>
<reference evidence="6 7" key="1">
    <citation type="journal article" date="2019" name="Sci. Rep.">
        <title>Comparative genomics of chytrid fungi reveal insights into the obligate biotrophic and pathogenic lifestyle of Synchytrium endobioticum.</title>
        <authorList>
            <person name="van de Vossenberg B.T.L.H."/>
            <person name="Warris S."/>
            <person name="Nguyen H.D.T."/>
            <person name="van Gent-Pelzer M.P.E."/>
            <person name="Joly D.L."/>
            <person name="van de Geest H.C."/>
            <person name="Bonants P.J.M."/>
            <person name="Smith D.S."/>
            <person name="Levesque C.A."/>
            <person name="van der Lee T.A.J."/>
        </authorList>
    </citation>
    <scope>NUCLEOTIDE SEQUENCE [LARGE SCALE GENOMIC DNA]</scope>
    <source>
        <strain evidence="6 7">MB42</strain>
    </source>
</reference>
<dbReference type="InterPro" id="IPR008183">
    <property type="entry name" value="Aldose_1/G6P_1-epimerase"/>
</dbReference>
<dbReference type="Pfam" id="PF00773">
    <property type="entry name" value="RNB"/>
    <property type="match status" value="1"/>
</dbReference>
<organism evidence="6 7">
    <name type="scientific">Synchytrium endobioticum</name>
    <dbReference type="NCBI Taxonomy" id="286115"/>
    <lineage>
        <taxon>Eukaryota</taxon>
        <taxon>Fungi</taxon>
        <taxon>Fungi incertae sedis</taxon>
        <taxon>Chytridiomycota</taxon>
        <taxon>Chytridiomycota incertae sedis</taxon>
        <taxon>Chytridiomycetes</taxon>
        <taxon>Synchytriales</taxon>
        <taxon>Synchytriaceae</taxon>
        <taxon>Synchytrium</taxon>
    </lineage>
</organism>
<evidence type="ECO:0000256" key="1">
    <source>
        <dbReference type="ARBA" id="ARBA00001096"/>
    </source>
</evidence>
<dbReference type="SUPFAM" id="SSF74650">
    <property type="entry name" value="Galactose mutarotase-like"/>
    <property type="match status" value="1"/>
</dbReference>
<dbReference type="GO" id="GO:0047938">
    <property type="term" value="F:glucose-6-phosphate 1-epimerase activity"/>
    <property type="evidence" value="ECO:0007669"/>
    <property type="project" value="UniProtKB-EC"/>
</dbReference>
<keyword evidence="4" id="KW-0413">Isomerase</keyword>
<dbReference type="InterPro" id="IPR014718">
    <property type="entry name" value="GH-type_carb-bd"/>
</dbReference>
<evidence type="ECO:0000313" key="6">
    <source>
        <dbReference type="EMBL" id="TPX40655.1"/>
    </source>
</evidence>
<dbReference type="GO" id="GO:0004540">
    <property type="term" value="F:RNA nuclease activity"/>
    <property type="evidence" value="ECO:0007669"/>
    <property type="project" value="InterPro"/>
</dbReference>
<accession>A0A507CNE7</accession>
<dbReference type="AlphaFoldDB" id="A0A507CNE7"/>
<dbReference type="SUPFAM" id="SSF50249">
    <property type="entry name" value="Nucleic acid-binding proteins"/>
    <property type="match status" value="1"/>
</dbReference>
<dbReference type="EC" id="5.1.3.15" evidence="3"/>
<evidence type="ECO:0000259" key="5">
    <source>
        <dbReference type="SMART" id="SM00955"/>
    </source>
</evidence>
<dbReference type="GO" id="GO:0030246">
    <property type="term" value="F:carbohydrate binding"/>
    <property type="evidence" value="ECO:0007669"/>
    <property type="project" value="InterPro"/>
</dbReference>
<evidence type="ECO:0000256" key="2">
    <source>
        <dbReference type="ARBA" id="ARBA00005866"/>
    </source>
</evidence>
<dbReference type="VEuPathDB" id="FungiDB:SeMB42_g05911"/>
<dbReference type="CDD" id="cd09020">
    <property type="entry name" value="D-hex-6-P-epi_like"/>
    <property type="match status" value="1"/>
</dbReference>
<dbReference type="InterPro" id="IPR012340">
    <property type="entry name" value="NA-bd_OB-fold"/>
</dbReference>
<gene>
    <name evidence="6" type="ORF">SeMB42_g05911</name>
</gene>
<dbReference type="Pfam" id="PF01263">
    <property type="entry name" value="Aldose_epim"/>
    <property type="match status" value="1"/>
</dbReference>
<evidence type="ECO:0000256" key="4">
    <source>
        <dbReference type="ARBA" id="ARBA00023235"/>
    </source>
</evidence>
<dbReference type="InterPro" id="IPR001900">
    <property type="entry name" value="RNase_II/R"/>
</dbReference>